<comment type="caution">
    <text evidence="5">The sequence shown here is derived from an EMBL/GenBank/DDBJ whole genome shotgun (WGS) entry which is preliminary data.</text>
</comment>
<dbReference type="InterPro" id="IPR050807">
    <property type="entry name" value="TransReg_Diox_bact_type"/>
</dbReference>
<dbReference type="PANTHER" id="PTHR46797">
    <property type="entry name" value="HTH-TYPE TRANSCRIPTIONAL REGULATOR"/>
    <property type="match status" value="1"/>
</dbReference>
<evidence type="ECO:0000256" key="2">
    <source>
        <dbReference type="ARBA" id="ARBA00023125"/>
    </source>
</evidence>
<dbReference type="SUPFAM" id="SSF47413">
    <property type="entry name" value="lambda repressor-like DNA-binding domains"/>
    <property type="match status" value="1"/>
</dbReference>
<dbReference type="RefSeq" id="WP_120402396.1">
    <property type="nucleotide sequence ID" value="NZ_RAXV01000015.1"/>
</dbReference>
<evidence type="ECO:0000256" key="1">
    <source>
        <dbReference type="ARBA" id="ARBA00023015"/>
    </source>
</evidence>
<keyword evidence="6" id="KW-1185">Reference proteome</keyword>
<dbReference type="OrthoDB" id="9792093at2"/>
<accession>A0A3A8EBC9</accession>
<dbReference type="PANTHER" id="PTHR46797:SF23">
    <property type="entry name" value="HTH-TYPE TRANSCRIPTIONAL REGULATOR SUTR"/>
    <property type="match status" value="1"/>
</dbReference>
<dbReference type="SMART" id="SM00530">
    <property type="entry name" value="HTH_XRE"/>
    <property type="match status" value="1"/>
</dbReference>
<dbReference type="GO" id="GO:0003677">
    <property type="term" value="F:DNA binding"/>
    <property type="evidence" value="ECO:0007669"/>
    <property type="project" value="UniProtKB-KW"/>
</dbReference>
<dbReference type="PROSITE" id="PS50943">
    <property type="entry name" value="HTH_CROC1"/>
    <property type="match status" value="1"/>
</dbReference>
<reference evidence="5 6" key="1">
    <citation type="submission" date="2018-09" db="EMBL/GenBank/DDBJ databases">
        <title>The draft genome of Acinetobacter spp. strains.</title>
        <authorList>
            <person name="Qin J."/>
            <person name="Feng Y."/>
            <person name="Zong Z."/>
        </authorList>
    </citation>
    <scope>NUCLEOTIDE SEQUENCE [LARGE SCALE GENOMIC DNA]</scope>
    <source>
        <strain evidence="5 6">WCHAc060012</strain>
    </source>
</reference>
<dbReference type="EMBL" id="RAXV01000015">
    <property type="protein sequence ID" value="RKG31428.1"/>
    <property type="molecule type" value="Genomic_DNA"/>
</dbReference>
<dbReference type="InterPro" id="IPR010982">
    <property type="entry name" value="Lambda_DNA-bd_dom_sf"/>
</dbReference>
<feature type="domain" description="HTH cro/C1-type" evidence="4">
    <location>
        <begin position="12"/>
        <end position="66"/>
    </location>
</feature>
<keyword evidence="2" id="KW-0238">DNA-binding</keyword>
<evidence type="ECO:0000313" key="6">
    <source>
        <dbReference type="Proteomes" id="UP000282388"/>
    </source>
</evidence>
<dbReference type="Pfam" id="PF01381">
    <property type="entry name" value="HTH_3"/>
    <property type="match status" value="1"/>
</dbReference>
<dbReference type="InterPro" id="IPR011051">
    <property type="entry name" value="RmlC_Cupin_sf"/>
</dbReference>
<dbReference type="Gene3D" id="1.10.260.40">
    <property type="entry name" value="lambda repressor-like DNA-binding domains"/>
    <property type="match status" value="1"/>
</dbReference>
<dbReference type="Proteomes" id="UP000282388">
    <property type="component" value="Unassembled WGS sequence"/>
</dbReference>
<name>A0A3A8EBC9_9GAMM</name>
<keyword evidence="3" id="KW-0804">Transcription</keyword>
<dbReference type="InterPro" id="IPR001387">
    <property type="entry name" value="Cro/C1-type_HTH"/>
</dbReference>
<gene>
    <name evidence="5" type="ORF">D7V32_08160</name>
</gene>
<proteinExistence type="predicted"/>
<evidence type="ECO:0000313" key="5">
    <source>
        <dbReference type="EMBL" id="RKG31428.1"/>
    </source>
</evidence>
<dbReference type="AlphaFoldDB" id="A0A3A8EBC9"/>
<evidence type="ECO:0000256" key="3">
    <source>
        <dbReference type="ARBA" id="ARBA00023163"/>
    </source>
</evidence>
<dbReference type="SUPFAM" id="SSF51182">
    <property type="entry name" value="RmlC-like cupins"/>
    <property type="match status" value="1"/>
</dbReference>
<dbReference type="CDD" id="cd00093">
    <property type="entry name" value="HTH_XRE"/>
    <property type="match status" value="1"/>
</dbReference>
<dbReference type="GO" id="GO:0005829">
    <property type="term" value="C:cytosol"/>
    <property type="evidence" value="ECO:0007669"/>
    <property type="project" value="TreeGrafter"/>
</dbReference>
<organism evidence="5 6">
    <name type="scientific">Acinetobacter tianfuensis</name>
    <dbReference type="NCBI Taxonomy" id="2419603"/>
    <lineage>
        <taxon>Bacteria</taxon>
        <taxon>Pseudomonadati</taxon>
        <taxon>Pseudomonadota</taxon>
        <taxon>Gammaproteobacteria</taxon>
        <taxon>Moraxellales</taxon>
        <taxon>Moraxellaceae</taxon>
        <taxon>Acinetobacter</taxon>
    </lineage>
</organism>
<dbReference type="Gene3D" id="2.60.120.10">
    <property type="entry name" value="Jelly Rolls"/>
    <property type="match status" value="1"/>
</dbReference>
<dbReference type="GO" id="GO:0003700">
    <property type="term" value="F:DNA-binding transcription factor activity"/>
    <property type="evidence" value="ECO:0007669"/>
    <property type="project" value="TreeGrafter"/>
</dbReference>
<dbReference type="InterPro" id="IPR014710">
    <property type="entry name" value="RmlC-like_jellyroll"/>
</dbReference>
<evidence type="ECO:0000259" key="4">
    <source>
        <dbReference type="PROSITE" id="PS50943"/>
    </source>
</evidence>
<protein>
    <submittedName>
        <fullName evidence="5">XRE family transcriptional regulator</fullName>
    </submittedName>
</protein>
<keyword evidence="1" id="KW-0805">Transcription regulation</keyword>
<sequence length="178" mass="19982">MTSLLTHIAVQLKTLRTEKGWSLDQTAKETGISKAMLGQIEREESNPTVQTLWKIALGFHTSLSAFLPAEQQSETVLKHQDEALSVKILQPFNPVLGYEILHITLKANAAHHSCAHEKGVIEDILPLNGQINIRIGDENFTALPSQMIRVAADQEHIYINSSHENIEFYNIIHYPTVH</sequence>